<evidence type="ECO:0000313" key="3">
    <source>
        <dbReference type="Proteomes" id="UP000748752"/>
    </source>
</evidence>
<keyword evidence="1" id="KW-0472">Membrane</keyword>
<proteinExistence type="predicted"/>
<dbReference type="Pfam" id="PF19661">
    <property type="entry name" value="DUF6164"/>
    <property type="match status" value="1"/>
</dbReference>
<reference evidence="2 3" key="1">
    <citation type="journal article" date="2020" name="Microorganisms">
        <title>Osmotic Adaptation and Compatible Solute Biosynthesis of Phototrophic Bacteria as Revealed from Genome Analyses.</title>
        <authorList>
            <person name="Imhoff J.F."/>
            <person name="Rahn T."/>
            <person name="Kunzel S."/>
            <person name="Keller A."/>
            <person name="Neulinger S.C."/>
        </authorList>
    </citation>
    <scope>NUCLEOTIDE SEQUENCE [LARGE SCALE GENOMIC DNA]</scope>
    <source>
        <strain evidence="2 3">DSM 6210</strain>
    </source>
</reference>
<dbReference type="EMBL" id="NRRV01000006">
    <property type="protein sequence ID" value="MBK1629930.1"/>
    <property type="molecule type" value="Genomic_DNA"/>
</dbReference>
<sequence>MSVLIFRLNGVPDDEAADVRALLDEHGFAYHETTGGFLGFGVAGLWLLDDSHKAAARAVIDDYQRSRSARLAAEHEAARLAGRAETTPQRIARHPVQSLFYIAGAAGVLYLMLWPFLTLGR</sequence>
<comment type="caution">
    <text evidence="2">The sequence shown here is derived from an EMBL/GenBank/DDBJ whole genome shotgun (WGS) entry which is preliminary data.</text>
</comment>
<evidence type="ECO:0008006" key="4">
    <source>
        <dbReference type="Google" id="ProtNLM"/>
    </source>
</evidence>
<protein>
    <recommendedName>
        <fullName evidence="4">DUF2007 domain-containing protein</fullName>
    </recommendedName>
</protein>
<feature type="transmembrane region" description="Helical" evidence="1">
    <location>
        <begin position="99"/>
        <end position="117"/>
    </location>
</feature>
<name>A0ABS1CDF6_9GAMM</name>
<dbReference type="Proteomes" id="UP000748752">
    <property type="component" value="Unassembled WGS sequence"/>
</dbReference>
<keyword evidence="3" id="KW-1185">Reference proteome</keyword>
<keyword evidence="1" id="KW-1133">Transmembrane helix</keyword>
<dbReference type="InterPro" id="IPR046162">
    <property type="entry name" value="DUF6164"/>
</dbReference>
<dbReference type="RefSeq" id="WP_200234294.1">
    <property type="nucleotide sequence ID" value="NZ_NRRV01000006.1"/>
</dbReference>
<accession>A0ABS1CDF6</accession>
<keyword evidence="1" id="KW-0812">Transmembrane</keyword>
<evidence type="ECO:0000313" key="2">
    <source>
        <dbReference type="EMBL" id="MBK1629930.1"/>
    </source>
</evidence>
<gene>
    <name evidence="2" type="ORF">CKO31_04065</name>
</gene>
<organism evidence="2 3">
    <name type="scientific">Thiohalocapsa halophila</name>
    <dbReference type="NCBI Taxonomy" id="69359"/>
    <lineage>
        <taxon>Bacteria</taxon>
        <taxon>Pseudomonadati</taxon>
        <taxon>Pseudomonadota</taxon>
        <taxon>Gammaproteobacteria</taxon>
        <taxon>Chromatiales</taxon>
        <taxon>Chromatiaceae</taxon>
        <taxon>Thiohalocapsa</taxon>
    </lineage>
</organism>
<evidence type="ECO:0000256" key="1">
    <source>
        <dbReference type="SAM" id="Phobius"/>
    </source>
</evidence>